<accession>A0A3N1D2Z8</accession>
<evidence type="ECO:0000256" key="15">
    <source>
        <dbReference type="ARBA" id="ARBA00038456"/>
    </source>
</evidence>
<comment type="catalytic activity">
    <reaction evidence="19">
        <text>octanoyl-CoA + H2O = octanoate + CoA + H(+)</text>
        <dbReference type="Rhea" id="RHEA:30143"/>
        <dbReference type="ChEBI" id="CHEBI:15377"/>
        <dbReference type="ChEBI" id="CHEBI:15378"/>
        <dbReference type="ChEBI" id="CHEBI:25646"/>
        <dbReference type="ChEBI" id="CHEBI:57287"/>
        <dbReference type="ChEBI" id="CHEBI:57386"/>
    </reaction>
    <physiologicalReaction direction="left-to-right" evidence="19">
        <dbReference type="Rhea" id="RHEA:30144"/>
    </physiologicalReaction>
</comment>
<feature type="region of interest" description="Disordered" evidence="24">
    <location>
        <begin position="1"/>
        <end position="32"/>
    </location>
</feature>
<evidence type="ECO:0000256" key="19">
    <source>
        <dbReference type="ARBA" id="ARBA00047588"/>
    </source>
</evidence>
<evidence type="ECO:0000256" key="18">
    <source>
        <dbReference type="ARBA" id="ARBA00043210"/>
    </source>
</evidence>
<evidence type="ECO:0000259" key="25">
    <source>
        <dbReference type="Pfam" id="PF03061"/>
    </source>
</evidence>
<dbReference type="PANTHER" id="PTHR12418:SF19">
    <property type="entry name" value="ACYL-COENZYME A THIOESTERASE THEM4"/>
    <property type="match status" value="1"/>
</dbReference>
<evidence type="ECO:0000256" key="9">
    <source>
        <dbReference type="ARBA" id="ARBA00022946"/>
    </source>
</evidence>
<keyword evidence="9" id="KW-0809">Transit peptide</keyword>
<feature type="compositionally biased region" description="Basic and acidic residues" evidence="24">
    <location>
        <begin position="8"/>
        <end position="21"/>
    </location>
</feature>
<keyword evidence="6" id="KW-0053">Apoptosis</keyword>
<dbReference type="RefSeq" id="WP_211359933.1">
    <property type="nucleotide sequence ID" value="NZ_RJKE01000001.1"/>
</dbReference>
<evidence type="ECO:0000256" key="23">
    <source>
        <dbReference type="ARBA" id="ARBA00048180"/>
    </source>
</evidence>
<evidence type="ECO:0000256" key="16">
    <source>
        <dbReference type="ARBA" id="ARBA00038848"/>
    </source>
</evidence>
<dbReference type="InterPro" id="IPR052365">
    <property type="entry name" value="THEM4/THEM5_acyl-CoA_thioest"/>
</dbReference>
<evidence type="ECO:0000256" key="10">
    <source>
        <dbReference type="ARBA" id="ARBA00023098"/>
    </source>
</evidence>
<comment type="catalytic activity">
    <reaction evidence="23">
        <text>tetradecanoyl-CoA + H2O = tetradecanoate + CoA + H(+)</text>
        <dbReference type="Rhea" id="RHEA:40119"/>
        <dbReference type="ChEBI" id="CHEBI:15377"/>
        <dbReference type="ChEBI" id="CHEBI:15378"/>
        <dbReference type="ChEBI" id="CHEBI:30807"/>
        <dbReference type="ChEBI" id="CHEBI:57287"/>
        <dbReference type="ChEBI" id="CHEBI:57385"/>
    </reaction>
    <physiologicalReaction direction="left-to-right" evidence="23">
        <dbReference type="Rhea" id="RHEA:40120"/>
    </physiologicalReaction>
</comment>
<comment type="catalytic activity">
    <reaction evidence="21">
        <text>decanoyl-CoA + H2O = decanoate + CoA + H(+)</text>
        <dbReference type="Rhea" id="RHEA:40059"/>
        <dbReference type="ChEBI" id="CHEBI:15377"/>
        <dbReference type="ChEBI" id="CHEBI:15378"/>
        <dbReference type="ChEBI" id="CHEBI:27689"/>
        <dbReference type="ChEBI" id="CHEBI:57287"/>
        <dbReference type="ChEBI" id="CHEBI:61430"/>
    </reaction>
    <physiologicalReaction direction="left-to-right" evidence="21">
        <dbReference type="Rhea" id="RHEA:40060"/>
    </physiologicalReaction>
</comment>
<comment type="catalytic activity">
    <reaction evidence="20">
        <text>hexadecanoyl-CoA + H2O = hexadecanoate + CoA + H(+)</text>
        <dbReference type="Rhea" id="RHEA:16645"/>
        <dbReference type="ChEBI" id="CHEBI:7896"/>
        <dbReference type="ChEBI" id="CHEBI:15377"/>
        <dbReference type="ChEBI" id="CHEBI:15378"/>
        <dbReference type="ChEBI" id="CHEBI:57287"/>
        <dbReference type="ChEBI" id="CHEBI:57379"/>
        <dbReference type="EC" id="3.1.2.2"/>
    </reaction>
    <physiologicalReaction direction="left-to-right" evidence="20">
        <dbReference type="Rhea" id="RHEA:16646"/>
    </physiologicalReaction>
</comment>
<dbReference type="GO" id="GO:0016020">
    <property type="term" value="C:membrane"/>
    <property type="evidence" value="ECO:0007669"/>
    <property type="project" value="UniProtKB-SubCell"/>
</dbReference>
<comment type="catalytic activity">
    <reaction evidence="13">
        <text>(5Z,8Z,11Z,14Z)-eicosatetraenoyl-CoA + H2O = (5Z,8Z,11Z,14Z)-eicosatetraenoate + CoA + H(+)</text>
        <dbReference type="Rhea" id="RHEA:40151"/>
        <dbReference type="ChEBI" id="CHEBI:15377"/>
        <dbReference type="ChEBI" id="CHEBI:15378"/>
        <dbReference type="ChEBI" id="CHEBI:32395"/>
        <dbReference type="ChEBI" id="CHEBI:57287"/>
        <dbReference type="ChEBI" id="CHEBI:57368"/>
    </reaction>
    <physiologicalReaction direction="left-to-right" evidence="13">
        <dbReference type="Rhea" id="RHEA:40152"/>
    </physiologicalReaction>
</comment>
<evidence type="ECO:0000256" key="7">
    <source>
        <dbReference type="ARBA" id="ARBA00022801"/>
    </source>
</evidence>
<dbReference type="AlphaFoldDB" id="A0A3N1D2Z8"/>
<evidence type="ECO:0000256" key="1">
    <source>
        <dbReference type="ARBA" id="ARBA00004170"/>
    </source>
</evidence>
<dbReference type="Proteomes" id="UP000272400">
    <property type="component" value="Unassembled WGS sequence"/>
</dbReference>
<evidence type="ECO:0000256" key="8">
    <source>
        <dbReference type="ARBA" id="ARBA00022832"/>
    </source>
</evidence>
<dbReference type="Gene3D" id="3.10.129.10">
    <property type="entry name" value="Hotdog Thioesterase"/>
    <property type="match status" value="1"/>
</dbReference>
<evidence type="ECO:0000256" key="21">
    <source>
        <dbReference type="ARBA" id="ARBA00047969"/>
    </source>
</evidence>
<evidence type="ECO:0000256" key="6">
    <source>
        <dbReference type="ARBA" id="ARBA00022703"/>
    </source>
</evidence>
<evidence type="ECO:0000256" key="17">
    <source>
        <dbReference type="ARBA" id="ARBA00040123"/>
    </source>
</evidence>
<comment type="catalytic activity">
    <reaction evidence="14">
        <text>(9Z)-octadecenoyl-CoA + H2O = (9Z)-octadecenoate + CoA + H(+)</text>
        <dbReference type="Rhea" id="RHEA:40139"/>
        <dbReference type="ChEBI" id="CHEBI:15377"/>
        <dbReference type="ChEBI" id="CHEBI:15378"/>
        <dbReference type="ChEBI" id="CHEBI:30823"/>
        <dbReference type="ChEBI" id="CHEBI:57287"/>
        <dbReference type="ChEBI" id="CHEBI:57387"/>
    </reaction>
    <physiologicalReaction direction="left-to-right" evidence="14">
        <dbReference type="Rhea" id="RHEA:40140"/>
    </physiologicalReaction>
</comment>
<gene>
    <name evidence="26" type="ORF">EDD29_5549</name>
</gene>
<dbReference type="EC" id="3.1.2.2" evidence="16"/>
<dbReference type="GO" id="GO:0005737">
    <property type="term" value="C:cytoplasm"/>
    <property type="evidence" value="ECO:0007669"/>
    <property type="project" value="UniProtKB-SubCell"/>
</dbReference>
<evidence type="ECO:0000256" key="12">
    <source>
        <dbReference type="ARBA" id="ARBA00023273"/>
    </source>
</evidence>
<dbReference type="InterPro" id="IPR006683">
    <property type="entry name" value="Thioestr_dom"/>
</dbReference>
<sequence length="221" mass="23836">MTSQPNPEPHKGFGDLGERPWKAAGLPAHPGADPAAYGRSWETLANALSGFLDALAESVPGRETVEALAADLTTWSDKLKPLASPERDRVFGRRTDLHGRGQSMSPKLVVIRSDRDSVEGTVHFGSYFLGGNGAVHGGAIPLIFDEILGRLANSADRPPSRTAYLHTDFRSITPIGPDLSIRAWFVSEEGRKRILRATIHHGDTLCAEAEGLFVALRPGQP</sequence>
<dbReference type="EMBL" id="RJKE01000001">
    <property type="protein sequence ID" value="ROO87901.1"/>
    <property type="molecule type" value="Genomic_DNA"/>
</dbReference>
<dbReference type="SUPFAM" id="SSF54637">
    <property type="entry name" value="Thioesterase/thiol ester dehydrase-isomerase"/>
    <property type="match status" value="1"/>
</dbReference>
<dbReference type="Pfam" id="PF03061">
    <property type="entry name" value="4HBT"/>
    <property type="match status" value="1"/>
</dbReference>
<evidence type="ECO:0000256" key="13">
    <source>
        <dbReference type="ARBA" id="ARBA00035852"/>
    </source>
</evidence>
<keyword evidence="27" id="KW-1185">Reference proteome</keyword>
<evidence type="ECO:0000313" key="27">
    <source>
        <dbReference type="Proteomes" id="UP000272400"/>
    </source>
</evidence>
<keyword evidence="11" id="KW-0472">Membrane</keyword>
<comment type="catalytic activity">
    <reaction evidence="22">
        <text>dodecanoyl-CoA + H2O = dodecanoate + CoA + H(+)</text>
        <dbReference type="Rhea" id="RHEA:30135"/>
        <dbReference type="ChEBI" id="CHEBI:15377"/>
        <dbReference type="ChEBI" id="CHEBI:15378"/>
        <dbReference type="ChEBI" id="CHEBI:18262"/>
        <dbReference type="ChEBI" id="CHEBI:57287"/>
        <dbReference type="ChEBI" id="CHEBI:57375"/>
    </reaction>
    <physiologicalReaction direction="left-to-right" evidence="22">
        <dbReference type="Rhea" id="RHEA:30136"/>
    </physiologicalReaction>
</comment>
<evidence type="ECO:0000313" key="26">
    <source>
        <dbReference type="EMBL" id="ROO87901.1"/>
    </source>
</evidence>
<dbReference type="PANTHER" id="PTHR12418">
    <property type="entry name" value="ACYL-COENZYME A THIOESTERASE THEM4"/>
    <property type="match status" value="1"/>
</dbReference>
<dbReference type="CDD" id="cd03443">
    <property type="entry name" value="PaaI_thioesterase"/>
    <property type="match status" value="1"/>
</dbReference>
<dbReference type="GO" id="GO:0016787">
    <property type="term" value="F:hydrolase activity"/>
    <property type="evidence" value="ECO:0007669"/>
    <property type="project" value="UniProtKB-KW"/>
</dbReference>
<evidence type="ECO:0000256" key="3">
    <source>
        <dbReference type="ARBA" id="ARBA00004632"/>
    </source>
</evidence>
<reference evidence="26 27" key="1">
    <citation type="submission" date="2018-11" db="EMBL/GenBank/DDBJ databases">
        <title>Sequencing the genomes of 1000 actinobacteria strains.</title>
        <authorList>
            <person name="Klenk H.-P."/>
        </authorList>
    </citation>
    <scope>NUCLEOTIDE SEQUENCE [LARGE SCALE GENOMIC DNA]</scope>
    <source>
        <strain evidence="26 27">DSM 44254</strain>
    </source>
</reference>
<evidence type="ECO:0000256" key="24">
    <source>
        <dbReference type="SAM" id="MobiDB-lite"/>
    </source>
</evidence>
<name>A0A3N1D2Z8_9ACTN</name>
<comment type="caution">
    <text evidence="26">The sequence shown here is derived from an EMBL/GenBank/DDBJ whole genome shotgun (WGS) entry which is preliminary data.</text>
</comment>
<protein>
    <recommendedName>
        <fullName evidence="17">Acyl-coenzyme A thioesterase THEM4</fullName>
        <ecNumber evidence="16">3.1.2.2</ecNumber>
    </recommendedName>
    <alternativeName>
        <fullName evidence="18">Thioesterase superfamily member 4</fullName>
    </alternativeName>
</protein>
<keyword evidence="7" id="KW-0378">Hydrolase</keyword>
<evidence type="ECO:0000256" key="22">
    <source>
        <dbReference type="ARBA" id="ARBA00048074"/>
    </source>
</evidence>
<evidence type="ECO:0000256" key="4">
    <source>
        <dbReference type="ARBA" id="ARBA00022475"/>
    </source>
</evidence>
<dbReference type="InterPro" id="IPR029069">
    <property type="entry name" value="HotDog_dom_sf"/>
</dbReference>
<keyword evidence="5" id="KW-0963">Cytoplasm</keyword>
<evidence type="ECO:0000256" key="2">
    <source>
        <dbReference type="ARBA" id="ARBA00004496"/>
    </source>
</evidence>
<proteinExistence type="inferred from homology"/>
<comment type="subcellular location">
    <subcellularLocation>
        <location evidence="3">Cell projection</location>
        <location evidence="3">Ruffle membrane</location>
    </subcellularLocation>
    <subcellularLocation>
        <location evidence="2">Cytoplasm</location>
    </subcellularLocation>
    <subcellularLocation>
        <location evidence="1">Membrane</location>
        <topology evidence="1">Peripheral membrane protein</topology>
    </subcellularLocation>
</comment>
<evidence type="ECO:0000256" key="11">
    <source>
        <dbReference type="ARBA" id="ARBA00023136"/>
    </source>
</evidence>
<keyword evidence="10" id="KW-0443">Lipid metabolism</keyword>
<evidence type="ECO:0000256" key="14">
    <source>
        <dbReference type="ARBA" id="ARBA00037002"/>
    </source>
</evidence>
<comment type="similarity">
    <text evidence="15">Belongs to the THEM4/THEM5 thioesterase family.</text>
</comment>
<organism evidence="26 27">
    <name type="scientific">Actinocorallia herbida</name>
    <dbReference type="NCBI Taxonomy" id="58109"/>
    <lineage>
        <taxon>Bacteria</taxon>
        <taxon>Bacillati</taxon>
        <taxon>Actinomycetota</taxon>
        <taxon>Actinomycetes</taxon>
        <taxon>Streptosporangiales</taxon>
        <taxon>Thermomonosporaceae</taxon>
        <taxon>Actinocorallia</taxon>
    </lineage>
</organism>
<dbReference type="GO" id="GO:0006631">
    <property type="term" value="P:fatty acid metabolic process"/>
    <property type="evidence" value="ECO:0007669"/>
    <property type="project" value="UniProtKB-KW"/>
</dbReference>
<keyword evidence="12" id="KW-0966">Cell projection</keyword>
<feature type="domain" description="Thioesterase" evidence="25">
    <location>
        <begin position="132"/>
        <end position="203"/>
    </location>
</feature>
<evidence type="ECO:0000256" key="20">
    <source>
        <dbReference type="ARBA" id="ARBA00047734"/>
    </source>
</evidence>
<evidence type="ECO:0000256" key="5">
    <source>
        <dbReference type="ARBA" id="ARBA00022490"/>
    </source>
</evidence>
<keyword evidence="8" id="KW-0276">Fatty acid metabolism</keyword>
<keyword evidence="4" id="KW-1003">Cell membrane</keyword>